<dbReference type="SUPFAM" id="SSF55021">
    <property type="entry name" value="ACT-like"/>
    <property type="match status" value="1"/>
</dbReference>
<comment type="pathway">
    <text evidence="1">Amino-acid biosynthesis; L-phenylalanine biosynthesis; phenylpyruvate from prephenate: step 1/1.</text>
</comment>
<keyword evidence="6" id="KW-0584">Phenylalanine biosynthesis</keyword>
<evidence type="ECO:0000256" key="4">
    <source>
        <dbReference type="ARBA" id="ARBA00022605"/>
    </source>
</evidence>
<name>A0ABV1EJI3_9FIRM</name>
<comment type="caution">
    <text evidence="11">The sequence shown here is derived from an EMBL/GenBank/DDBJ whole genome shotgun (WGS) entry which is preliminary data.</text>
</comment>
<dbReference type="InterPro" id="IPR001086">
    <property type="entry name" value="Preph_deHydtase"/>
</dbReference>
<keyword evidence="12" id="KW-1185">Reference proteome</keyword>
<accession>A0ABV1EJI3</accession>
<dbReference type="PIRSF" id="PIRSF001500">
    <property type="entry name" value="Chor_mut_pdt_Ppr"/>
    <property type="match status" value="1"/>
</dbReference>
<dbReference type="Proteomes" id="UP001482186">
    <property type="component" value="Unassembled WGS sequence"/>
</dbReference>
<dbReference type="PROSITE" id="PS51671">
    <property type="entry name" value="ACT"/>
    <property type="match status" value="1"/>
</dbReference>
<dbReference type="Gene3D" id="3.40.190.10">
    <property type="entry name" value="Periplasmic binding protein-like II"/>
    <property type="match status" value="2"/>
</dbReference>
<dbReference type="PANTHER" id="PTHR21022:SF19">
    <property type="entry name" value="PREPHENATE DEHYDRATASE-RELATED"/>
    <property type="match status" value="1"/>
</dbReference>
<evidence type="ECO:0000256" key="3">
    <source>
        <dbReference type="ARBA" id="ARBA00021872"/>
    </source>
</evidence>
<dbReference type="CDD" id="cd13631">
    <property type="entry name" value="PBP2_Ct-PDT_like"/>
    <property type="match status" value="1"/>
</dbReference>
<evidence type="ECO:0000259" key="10">
    <source>
        <dbReference type="PROSITE" id="PS51671"/>
    </source>
</evidence>
<feature type="domain" description="ACT" evidence="10">
    <location>
        <begin position="253"/>
        <end position="329"/>
    </location>
</feature>
<evidence type="ECO:0000256" key="6">
    <source>
        <dbReference type="ARBA" id="ARBA00023222"/>
    </source>
</evidence>
<evidence type="ECO:0000256" key="5">
    <source>
        <dbReference type="ARBA" id="ARBA00023141"/>
    </source>
</evidence>
<dbReference type="InterPro" id="IPR018528">
    <property type="entry name" value="Preph_deHydtase_CS"/>
</dbReference>
<organism evidence="11 12">
    <name type="scientific">Coprococcus ammoniilyticus</name>
    <dbReference type="NCBI Taxonomy" id="2981785"/>
    <lineage>
        <taxon>Bacteria</taxon>
        <taxon>Bacillati</taxon>
        <taxon>Bacillota</taxon>
        <taxon>Clostridia</taxon>
        <taxon>Lachnospirales</taxon>
        <taxon>Lachnospiraceae</taxon>
        <taxon>Coprococcus</taxon>
    </lineage>
</organism>
<evidence type="ECO:0000256" key="8">
    <source>
        <dbReference type="ARBA" id="ARBA00047848"/>
    </source>
</evidence>
<dbReference type="PROSITE" id="PS51171">
    <property type="entry name" value="PREPHENATE_DEHYDR_3"/>
    <property type="match status" value="1"/>
</dbReference>
<dbReference type="InterPro" id="IPR045865">
    <property type="entry name" value="ACT-like_dom_sf"/>
</dbReference>
<dbReference type="Pfam" id="PF00800">
    <property type="entry name" value="PDT"/>
    <property type="match status" value="1"/>
</dbReference>
<evidence type="ECO:0000313" key="12">
    <source>
        <dbReference type="Proteomes" id="UP001482186"/>
    </source>
</evidence>
<evidence type="ECO:0000259" key="9">
    <source>
        <dbReference type="PROSITE" id="PS51171"/>
    </source>
</evidence>
<keyword evidence="5" id="KW-0057">Aromatic amino acid biosynthesis</keyword>
<keyword evidence="4" id="KW-0028">Amino-acid biosynthesis</keyword>
<evidence type="ECO:0000256" key="1">
    <source>
        <dbReference type="ARBA" id="ARBA00004741"/>
    </source>
</evidence>
<dbReference type="EC" id="4.2.1.51" evidence="2"/>
<dbReference type="Gene3D" id="3.30.70.260">
    <property type="match status" value="1"/>
</dbReference>
<dbReference type="InterPro" id="IPR002912">
    <property type="entry name" value="ACT_dom"/>
</dbReference>
<dbReference type="RefSeq" id="WP_021943712.1">
    <property type="nucleotide sequence ID" value="NZ_JBBNFM010000011.1"/>
</dbReference>
<keyword evidence="7" id="KW-0456">Lyase</keyword>
<gene>
    <name evidence="11" type="ORF">AAAT04_11915</name>
</gene>
<dbReference type="PROSITE" id="PS00857">
    <property type="entry name" value="PREPHENATE_DEHYDR_1"/>
    <property type="match status" value="1"/>
</dbReference>
<evidence type="ECO:0000256" key="7">
    <source>
        <dbReference type="ARBA" id="ARBA00023239"/>
    </source>
</evidence>
<dbReference type="SUPFAM" id="SSF53850">
    <property type="entry name" value="Periplasmic binding protein-like II"/>
    <property type="match status" value="1"/>
</dbReference>
<protein>
    <recommendedName>
        <fullName evidence="3">Prephenate dehydratase</fullName>
        <ecNumber evidence="2">4.2.1.51</ecNumber>
    </recommendedName>
</protein>
<reference evidence="11 12" key="1">
    <citation type="submission" date="2024-04" db="EMBL/GenBank/DDBJ databases">
        <title>Human intestinal bacterial collection.</title>
        <authorList>
            <person name="Pauvert C."/>
            <person name="Hitch T.C.A."/>
            <person name="Clavel T."/>
        </authorList>
    </citation>
    <scope>NUCLEOTIDE SEQUENCE [LARGE SCALE GENOMIC DNA]</scope>
    <source>
        <strain evidence="11 12">CLA-AA-H141</strain>
    </source>
</reference>
<dbReference type="PANTHER" id="PTHR21022">
    <property type="entry name" value="PREPHENATE DEHYDRATASE P PROTEIN"/>
    <property type="match status" value="1"/>
</dbReference>
<comment type="catalytic activity">
    <reaction evidence="8">
        <text>prephenate + H(+) = 3-phenylpyruvate + CO2 + H2O</text>
        <dbReference type="Rhea" id="RHEA:21648"/>
        <dbReference type="ChEBI" id="CHEBI:15377"/>
        <dbReference type="ChEBI" id="CHEBI:15378"/>
        <dbReference type="ChEBI" id="CHEBI:16526"/>
        <dbReference type="ChEBI" id="CHEBI:18005"/>
        <dbReference type="ChEBI" id="CHEBI:29934"/>
        <dbReference type="EC" id="4.2.1.51"/>
    </reaction>
</comment>
<feature type="domain" description="Prephenate dehydratase" evidence="9">
    <location>
        <begin position="65"/>
        <end position="241"/>
    </location>
</feature>
<proteinExistence type="predicted"/>
<evidence type="ECO:0000256" key="2">
    <source>
        <dbReference type="ARBA" id="ARBA00013147"/>
    </source>
</evidence>
<dbReference type="InterPro" id="IPR008242">
    <property type="entry name" value="Chor_mutase/pphenate_deHydtase"/>
</dbReference>
<dbReference type="CDD" id="cd04905">
    <property type="entry name" value="ACT_CM-PDT"/>
    <property type="match status" value="1"/>
</dbReference>
<evidence type="ECO:0000313" key="11">
    <source>
        <dbReference type="EMBL" id="MEQ2454742.1"/>
    </source>
</evidence>
<dbReference type="EMBL" id="JBBNFM010000011">
    <property type="protein sequence ID" value="MEQ2454742.1"/>
    <property type="molecule type" value="Genomic_DNA"/>
</dbReference>
<sequence>MDKYNMEDLRTVEAQIASLVKTRDKILAGMADENKKQTNDSSQVVCDGMKDFTCVKKLEVDKDTVVCYQGVPGAYSQQAMFRFFGKKIQNINVPDFGDVIEMVKNGKADYGVLPIENSSAGFVNGIYDMVGNNDVTIVGEEEVHVAHALMGVPGSDLSRIKTVYSHTQGLLQCTNYLSRKPWKQCSVANTAVAAVKVIEEGDKTQAAIASELAAELYGLQILAKDIVNNDNNTTRFIILSKQKIFVEKAENISIRFSLPDESGTLYNILSHINLNGINMTSIESRPLTGRKWEYAFFVTMEGSLLDSRTRHALQGICEDAMDFRLIGTY</sequence>